<dbReference type="SUPFAM" id="SSF111038">
    <property type="entry name" value="YjbQ-like"/>
    <property type="match status" value="1"/>
</dbReference>
<comment type="similarity">
    <text evidence="1">Belongs to the UPF0047 family.</text>
</comment>
<dbReference type="InterPro" id="IPR001602">
    <property type="entry name" value="UPF0047_YjbQ-like"/>
</dbReference>
<name>A0A3A4NXR7_ABYX5</name>
<dbReference type="Gene3D" id="2.60.120.460">
    <property type="entry name" value="YjbQ-like"/>
    <property type="match status" value="1"/>
</dbReference>
<dbReference type="PANTHER" id="PTHR30615">
    <property type="entry name" value="UNCHARACTERIZED PROTEIN YJBQ-RELATED"/>
    <property type="match status" value="1"/>
</dbReference>
<dbReference type="PIRSF" id="PIRSF004681">
    <property type="entry name" value="UCP004681"/>
    <property type="match status" value="1"/>
</dbReference>
<evidence type="ECO:0000256" key="1">
    <source>
        <dbReference type="ARBA" id="ARBA00005534"/>
    </source>
</evidence>
<comment type="caution">
    <text evidence="2">The sequence shown here is derived from an EMBL/GenBank/DDBJ whole genome shotgun (WGS) entry which is preliminary data.</text>
</comment>
<dbReference type="EMBL" id="QZKU01000043">
    <property type="protein sequence ID" value="RJP23762.1"/>
    <property type="molecule type" value="Genomic_DNA"/>
</dbReference>
<evidence type="ECO:0000313" key="2">
    <source>
        <dbReference type="EMBL" id="RJP23762.1"/>
    </source>
</evidence>
<evidence type="ECO:0000313" key="3">
    <source>
        <dbReference type="Proteomes" id="UP000265882"/>
    </source>
</evidence>
<protein>
    <submittedName>
        <fullName evidence="2">YjbQ family protein</fullName>
    </submittedName>
</protein>
<gene>
    <name evidence="2" type="ORF">C4520_05795</name>
</gene>
<dbReference type="PANTHER" id="PTHR30615:SF8">
    <property type="entry name" value="UPF0047 PROTEIN C4A8.02C"/>
    <property type="match status" value="1"/>
</dbReference>
<dbReference type="InterPro" id="IPR035917">
    <property type="entry name" value="YjbQ-like_sf"/>
</dbReference>
<organism evidence="2 3">
    <name type="scientific">Abyssobacteria bacterium (strain SURF_5)</name>
    <dbReference type="NCBI Taxonomy" id="2093360"/>
    <lineage>
        <taxon>Bacteria</taxon>
        <taxon>Pseudomonadati</taxon>
        <taxon>Candidatus Hydrogenedentota</taxon>
        <taxon>Candidatus Abyssobacteria</taxon>
    </lineage>
</organism>
<dbReference type="NCBIfam" id="TIGR00149">
    <property type="entry name" value="TIGR00149_YjbQ"/>
    <property type="match status" value="1"/>
</dbReference>
<sequence>MWPPAHNVQTFNIYLKSINPMTTFRTEIKIFTEKRTEIIDITQQVAEACVRSGIKNGIVLVFPHHTSSAVYISDCDRSLTGDFEKVLSELVPEGREYAHDRTDCKKNAAGHMRANLAGHHIIFPLSDGRPDFGPYQTIYYAEFDGRREKEVVVKIVGE</sequence>
<dbReference type="AlphaFoldDB" id="A0A3A4NXR7"/>
<accession>A0A3A4NXR7</accession>
<proteinExistence type="inferred from homology"/>
<dbReference type="Pfam" id="PF01894">
    <property type="entry name" value="YjbQ"/>
    <property type="match status" value="1"/>
</dbReference>
<dbReference type="Proteomes" id="UP000265882">
    <property type="component" value="Unassembled WGS sequence"/>
</dbReference>
<reference evidence="2 3" key="1">
    <citation type="journal article" date="2017" name="ISME J.">
        <title>Energy and carbon metabolisms in a deep terrestrial subsurface fluid microbial community.</title>
        <authorList>
            <person name="Momper L."/>
            <person name="Jungbluth S.P."/>
            <person name="Lee M.D."/>
            <person name="Amend J.P."/>
        </authorList>
    </citation>
    <scope>NUCLEOTIDE SEQUENCE [LARGE SCALE GENOMIC DNA]</scope>
    <source>
        <strain evidence="2">SURF_5</strain>
    </source>
</reference>